<organism evidence="2 3">
    <name type="scientific">Actinocorallia herbida</name>
    <dbReference type="NCBI Taxonomy" id="58109"/>
    <lineage>
        <taxon>Bacteria</taxon>
        <taxon>Bacillati</taxon>
        <taxon>Actinomycetota</taxon>
        <taxon>Actinomycetes</taxon>
        <taxon>Streptosporangiales</taxon>
        <taxon>Thermomonosporaceae</taxon>
        <taxon>Actinocorallia</taxon>
    </lineage>
</organism>
<dbReference type="InterPro" id="IPR051683">
    <property type="entry name" value="Enoyl-CoA_Hydratase/Isomerase"/>
</dbReference>
<keyword evidence="3" id="KW-1185">Reference proteome</keyword>
<dbReference type="GO" id="GO:0008300">
    <property type="term" value="P:isoprenoid catabolic process"/>
    <property type="evidence" value="ECO:0007669"/>
    <property type="project" value="TreeGrafter"/>
</dbReference>
<evidence type="ECO:0000256" key="1">
    <source>
        <dbReference type="ARBA" id="ARBA00005254"/>
    </source>
</evidence>
<name>A0A3N1DAW5_9ACTN</name>
<comment type="similarity">
    <text evidence="1">Belongs to the enoyl-CoA hydratase/isomerase family.</text>
</comment>
<dbReference type="InterPro" id="IPR029045">
    <property type="entry name" value="ClpP/crotonase-like_dom_sf"/>
</dbReference>
<dbReference type="CDD" id="cd06558">
    <property type="entry name" value="crotonase-like"/>
    <property type="match status" value="1"/>
</dbReference>
<dbReference type="Gene3D" id="1.10.12.10">
    <property type="entry name" value="Lyase 2-enoyl-coa Hydratase, Chain A, domain 2"/>
    <property type="match status" value="1"/>
</dbReference>
<dbReference type="SUPFAM" id="SSF52096">
    <property type="entry name" value="ClpP/crotonase"/>
    <property type="match status" value="1"/>
</dbReference>
<protein>
    <submittedName>
        <fullName evidence="2">Enoyl-CoA hydratase/carnithine racemase</fullName>
    </submittedName>
</protein>
<comment type="caution">
    <text evidence="2">The sequence shown here is derived from an EMBL/GenBank/DDBJ whole genome shotgun (WGS) entry which is preliminary data.</text>
</comment>
<dbReference type="GO" id="GO:0003824">
    <property type="term" value="F:catalytic activity"/>
    <property type="evidence" value="ECO:0007669"/>
    <property type="project" value="UniProtKB-ARBA"/>
</dbReference>
<dbReference type="AlphaFoldDB" id="A0A3N1DAW5"/>
<dbReference type="Pfam" id="PF00378">
    <property type="entry name" value="ECH_1"/>
    <property type="match status" value="1"/>
</dbReference>
<dbReference type="PANTHER" id="PTHR42964:SF1">
    <property type="entry name" value="POLYKETIDE BIOSYNTHESIS ENOYL-COA HYDRATASE PKSH-RELATED"/>
    <property type="match status" value="1"/>
</dbReference>
<dbReference type="InterPro" id="IPR014748">
    <property type="entry name" value="Enoyl-CoA_hydra_C"/>
</dbReference>
<dbReference type="EMBL" id="RJKE01000001">
    <property type="protein sequence ID" value="ROO90654.1"/>
    <property type="molecule type" value="Genomic_DNA"/>
</dbReference>
<dbReference type="Proteomes" id="UP000272400">
    <property type="component" value="Unassembled WGS sequence"/>
</dbReference>
<dbReference type="Gene3D" id="3.90.226.10">
    <property type="entry name" value="2-enoyl-CoA Hydratase, Chain A, domain 1"/>
    <property type="match status" value="1"/>
</dbReference>
<dbReference type="PANTHER" id="PTHR42964">
    <property type="entry name" value="ENOYL-COA HYDRATASE"/>
    <property type="match status" value="1"/>
</dbReference>
<dbReference type="RefSeq" id="WP_123669579.1">
    <property type="nucleotide sequence ID" value="NZ_RJKE01000001.1"/>
</dbReference>
<reference evidence="2 3" key="1">
    <citation type="submission" date="2018-11" db="EMBL/GenBank/DDBJ databases">
        <title>Sequencing the genomes of 1000 actinobacteria strains.</title>
        <authorList>
            <person name="Klenk H.-P."/>
        </authorList>
    </citation>
    <scope>NUCLEOTIDE SEQUENCE [LARGE SCALE GENOMIC DNA]</scope>
    <source>
        <strain evidence="2 3">DSM 44254</strain>
    </source>
</reference>
<dbReference type="InterPro" id="IPR001753">
    <property type="entry name" value="Enoyl-CoA_hydra/iso"/>
</dbReference>
<evidence type="ECO:0000313" key="2">
    <source>
        <dbReference type="EMBL" id="ROO90654.1"/>
    </source>
</evidence>
<gene>
    <name evidence="2" type="ORF">EDD29_8389</name>
</gene>
<proteinExistence type="inferred from homology"/>
<accession>A0A3N1DAW5</accession>
<dbReference type="OrthoDB" id="4608673at2"/>
<sequence length="251" mass="26213">MSLETGVSGGVATVTISNPAKRNSMSAAMWRELPGLVGKLADDPGVRVLVLAGEGDHFCAGADITELAEINAAGEANLSAQAEAALAAFPKPTIAAIRGFCVGGGWQLAGACDVRFADTGARFAITPAKIGIVYPPSAIRRLIALVGPAAAKYLLYSADLIDAGHALRLGFLQEVTDDLAGRVRAYLDVLLSRSQFSHEAAKDIIDGFVTGTMTEDRLASWQEGSISGADAAEGVAAFKERRPPVFTWTRP</sequence>
<evidence type="ECO:0000313" key="3">
    <source>
        <dbReference type="Proteomes" id="UP000272400"/>
    </source>
</evidence>